<dbReference type="AlphaFoldDB" id="A0AAW1QXW8"/>
<evidence type="ECO:0000313" key="2">
    <source>
        <dbReference type="EMBL" id="KAK9826379.1"/>
    </source>
</evidence>
<proteinExistence type="predicted"/>
<protein>
    <recommendedName>
        <fullName evidence="4">Tubulin-tyrosine ligase</fullName>
    </recommendedName>
</protein>
<dbReference type="EMBL" id="JALJOU010000066">
    <property type="protein sequence ID" value="KAK9826379.1"/>
    <property type="molecule type" value="Genomic_DNA"/>
</dbReference>
<dbReference type="InterPro" id="IPR004344">
    <property type="entry name" value="TTL/TTLL_fam"/>
</dbReference>
<dbReference type="PANTHER" id="PTHR47551">
    <property type="entry name" value="TUBULIN--TYROSINE LIGASE PBY1-RELATED"/>
    <property type="match status" value="1"/>
</dbReference>
<dbReference type="GO" id="GO:0000932">
    <property type="term" value="C:P-body"/>
    <property type="evidence" value="ECO:0007669"/>
    <property type="project" value="TreeGrafter"/>
</dbReference>
<name>A0AAW1QXW8_9CHLO</name>
<gene>
    <name evidence="2" type="ORF">WJX81_005431</name>
</gene>
<dbReference type="SUPFAM" id="SSF56059">
    <property type="entry name" value="Glutathione synthetase ATP-binding domain-like"/>
    <property type="match status" value="1"/>
</dbReference>
<reference evidence="2 3" key="1">
    <citation type="journal article" date="2024" name="Nat. Commun.">
        <title>Phylogenomics reveals the evolutionary origins of lichenization in chlorophyte algae.</title>
        <authorList>
            <person name="Puginier C."/>
            <person name="Libourel C."/>
            <person name="Otte J."/>
            <person name="Skaloud P."/>
            <person name="Haon M."/>
            <person name="Grisel S."/>
            <person name="Petersen M."/>
            <person name="Berrin J.G."/>
            <person name="Delaux P.M."/>
            <person name="Dal Grande F."/>
            <person name="Keller J."/>
        </authorList>
    </citation>
    <scope>NUCLEOTIDE SEQUENCE [LARGE SCALE GENOMIC DNA]</scope>
    <source>
        <strain evidence="2 3">SAG 245.80</strain>
    </source>
</reference>
<organism evidence="2 3">
    <name type="scientific">Elliptochloris bilobata</name>
    <dbReference type="NCBI Taxonomy" id="381761"/>
    <lineage>
        <taxon>Eukaryota</taxon>
        <taxon>Viridiplantae</taxon>
        <taxon>Chlorophyta</taxon>
        <taxon>core chlorophytes</taxon>
        <taxon>Trebouxiophyceae</taxon>
        <taxon>Trebouxiophyceae incertae sedis</taxon>
        <taxon>Elliptochloris clade</taxon>
        <taxon>Elliptochloris</taxon>
    </lineage>
</organism>
<sequence>MAQQSSGVDHQSQLGDSSELTATVDLECRYVRELVLDAFARRPAWSVACVSGAGEDVSTAARTSLLHWGEYERICWDAVHKGMQLTSFYSVYLGLPRKALLAHFARDAKWAANAYCVRKGLTRKAHLAHNARKWAAKHPGGRLAGAVPETWPLELDDPEYVDEALCDVPEVRDMADGAAVWIAKPSITNQATGICIFDRVGDLRAALEASEDLREWVLQRYIDRPLLVGGRKFHIRAYVLCIGSLAVYVYSDALALFAAKPYAGAPLTDLAAHLTNTCRARRGASPPDSDAEEATGGGGSRGWREEDAVRLVSELPQLLEAEGLARGEAEARVRQLMSDVHAVLGECLEAVSGELSFFTLPTCFELFGFDLVVDEDWHVWLLEANAEPDMAQTGERLRPLVAGLVEGILALVADPLVRLVRILVVTKLTN</sequence>
<comment type="caution">
    <text evidence="2">The sequence shown here is derived from an EMBL/GenBank/DDBJ whole genome shotgun (WGS) entry which is preliminary data.</text>
</comment>
<dbReference type="Pfam" id="PF03133">
    <property type="entry name" value="TTL"/>
    <property type="match status" value="2"/>
</dbReference>
<keyword evidence="3" id="KW-1185">Reference proteome</keyword>
<dbReference type="InterPro" id="IPR027746">
    <property type="entry name" value="TTL"/>
</dbReference>
<dbReference type="PROSITE" id="PS51221">
    <property type="entry name" value="TTL"/>
    <property type="match status" value="1"/>
</dbReference>
<feature type="region of interest" description="Disordered" evidence="1">
    <location>
        <begin position="281"/>
        <end position="303"/>
    </location>
</feature>
<dbReference type="PANTHER" id="PTHR47551:SF1">
    <property type="entry name" value="TUBULIN--TYROSINE LIGASE PBY1-RELATED"/>
    <property type="match status" value="1"/>
</dbReference>
<evidence type="ECO:0000256" key="1">
    <source>
        <dbReference type="SAM" id="MobiDB-lite"/>
    </source>
</evidence>
<evidence type="ECO:0008006" key="4">
    <source>
        <dbReference type="Google" id="ProtNLM"/>
    </source>
</evidence>
<dbReference type="Gene3D" id="3.30.470.20">
    <property type="entry name" value="ATP-grasp fold, B domain"/>
    <property type="match status" value="1"/>
</dbReference>
<accession>A0AAW1QXW8</accession>
<dbReference type="Proteomes" id="UP001445335">
    <property type="component" value="Unassembled WGS sequence"/>
</dbReference>
<evidence type="ECO:0000313" key="3">
    <source>
        <dbReference type="Proteomes" id="UP001445335"/>
    </source>
</evidence>